<dbReference type="InterPro" id="IPR030457">
    <property type="entry name" value="ELO_CS"/>
</dbReference>
<organism evidence="11 12">
    <name type="scientific">Ranatra chinensis</name>
    <dbReference type="NCBI Taxonomy" id="642074"/>
    <lineage>
        <taxon>Eukaryota</taxon>
        <taxon>Metazoa</taxon>
        <taxon>Ecdysozoa</taxon>
        <taxon>Arthropoda</taxon>
        <taxon>Hexapoda</taxon>
        <taxon>Insecta</taxon>
        <taxon>Pterygota</taxon>
        <taxon>Neoptera</taxon>
        <taxon>Paraneoptera</taxon>
        <taxon>Hemiptera</taxon>
        <taxon>Heteroptera</taxon>
        <taxon>Panheteroptera</taxon>
        <taxon>Nepomorpha</taxon>
        <taxon>Nepidae</taxon>
        <taxon>Ranatrinae</taxon>
        <taxon>Ranatra</taxon>
    </lineage>
</organism>
<evidence type="ECO:0000256" key="7">
    <source>
        <dbReference type="ARBA" id="ARBA00023098"/>
    </source>
</evidence>
<keyword evidence="6 10" id="KW-1133">Transmembrane helix</keyword>
<dbReference type="PANTHER" id="PTHR11157">
    <property type="entry name" value="FATTY ACID ACYL TRANSFERASE-RELATED"/>
    <property type="match status" value="1"/>
</dbReference>
<comment type="subcellular location">
    <subcellularLocation>
        <location evidence="1">Membrane</location>
        <topology evidence="1">Multi-pass membrane protein</topology>
    </subcellularLocation>
</comment>
<dbReference type="Pfam" id="PF01151">
    <property type="entry name" value="ELO"/>
    <property type="match status" value="1"/>
</dbReference>
<sequence length="291" mass="34393">MNDYYDVALRNYSYIFNFEEKFEHKDTRAWMTKNWTISFYFCGLYMILIFGGQHYMQSRPRFQLKGVLSVWNTLLATFSIMGAFRTAPELFHVLKNYGIYHSICIPSFIELDRVAGVWTWLFVLSKLPELGDTVFVVLRKQPLIFLHWYHHITVLLYSWFSYTEYTSSARWFIVMNYCVHSIMYSYYALKAMGYHPPRAISMLITTCQLCQMIVGCTVNIWAAQYIQEHQPCHVSVTNIRLSIAMYFSYFVLFARFFYKAYLSQDSGKKSKTIVSVPSQYARNNSEKLKGQ</sequence>
<keyword evidence="5 10" id="KW-0276">Fatty acid metabolism</keyword>
<keyword evidence="12" id="KW-1185">Reference proteome</keyword>
<dbReference type="EMBL" id="JBFDAA010000006">
    <property type="protein sequence ID" value="KAL1131774.1"/>
    <property type="molecule type" value="Genomic_DNA"/>
</dbReference>
<evidence type="ECO:0000256" key="4">
    <source>
        <dbReference type="ARBA" id="ARBA00022692"/>
    </source>
</evidence>
<comment type="caution">
    <text evidence="11">The sequence shown here is derived from an EMBL/GenBank/DDBJ whole genome shotgun (WGS) entry which is preliminary data.</text>
</comment>
<comment type="catalytic activity">
    <reaction evidence="10">
        <text>a very-long-chain acyl-CoA + malonyl-CoA + H(+) = a very-long-chain 3-oxoacyl-CoA + CO2 + CoA</text>
        <dbReference type="Rhea" id="RHEA:32727"/>
        <dbReference type="ChEBI" id="CHEBI:15378"/>
        <dbReference type="ChEBI" id="CHEBI:16526"/>
        <dbReference type="ChEBI" id="CHEBI:57287"/>
        <dbReference type="ChEBI" id="CHEBI:57384"/>
        <dbReference type="ChEBI" id="CHEBI:90725"/>
        <dbReference type="ChEBI" id="CHEBI:90736"/>
        <dbReference type="EC" id="2.3.1.199"/>
    </reaction>
</comment>
<keyword evidence="4 10" id="KW-0812">Transmembrane</keyword>
<evidence type="ECO:0000313" key="11">
    <source>
        <dbReference type="EMBL" id="KAL1131774.1"/>
    </source>
</evidence>
<keyword evidence="3 10" id="KW-0808">Transferase</keyword>
<protein>
    <recommendedName>
        <fullName evidence="10">Elongation of very long chain fatty acids protein</fullName>
        <ecNumber evidence="10">2.3.1.199</ecNumber>
    </recommendedName>
    <alternativeName>
        <fullName evidence="10">Very-long-chain 3-oxoacyl-CoA synthase</fullName>
    </alternativeName>
</protein>
<evidence type="ECO:0000256" key="10">
    <source>
        <dbReference type="RuleBase" id="RU361115"/>
    </source>
</evidence>
<feature type="transmembrane region" description="Helical" evidence="10">
    <location>
        <begin position="143"/>
        <end position="162"/>
    </location>
</feature>
<keyword evidence="2 10" id="KW-0444">Lipid biosynthesis</keyword>
<dbReference type="InterPro" id="IPR002076">
    <property type="entry name" value="ELO_fam"/>
</dbReference>
<evidence type="ECO:0000313" key="12">
    <source>
        <dbReference type="Proteomes" id="UP001558652"/>
    </source>
</evidence>
<dbReference type="PROSITE" id="PS01188">
    <property type="entry name" value="ELO"/>
    <property type="match status" value="1"/>
</dbReference>
<feature type="transmembrane region" description="Helical" evidence="10">
    <location>
        <begin position="199"/>
        <end position="223"/>
    </location>
</feature>
<feature type="transmembrane region" description="Helical" evidence="10">
    <location>
        <begin position="37"/>
        <end position="56"/>
    </location>
</feature>
<comment type="similarity">
    <text evidence="10">Belongs to the ELO family.</text>
</comment>
<proteinExistence type="inferred from homology"/>
<evidence type="ECO:0000256" key="8">
    <source>
        <dbReference type="ARBA" id="ARBA00023136"/>
    </source>
</evidence>
<evidence type="ECO:0000256" key="1">
    <source>
        <dbReference type="ARBA" id="ARBA00004141"/>
    </source>
</evidence>
<feature type="transmembrane region" description="Helical" evidence="10">
    <location>
        <begin position="168"/>
        <end position="187"/>
    </location>
</feature>
<reference evidence="11 12" key="1">
    <citation type="submission" date="2024-07" db="EMBL/GenBank/DDBJ databases">
        <title>Chromosome-level genome assembly of the water stick insect Ranatra chinensis (Heteroptera: Nepidae).</title>
        <authorList>
            <person name="Liu X."/>
        </authorList>
    </citation>
    <scope>NUCLEOTIDE SEQUENCE [LARGE SCALE GENOMIC DNA]</scope>
    <source>
        <strain evidence="11">Cailab_2021Rc</strain>
        <tissue evidence="11">Muscle</tissue>
    </source>
</reference>
<evidence type="ECO:0000256" key="3">
    <source>
        <dbReference type="ARBA" id="ARBA00022679"/>
    </source>
</evidence>
<evidence type="ECO:0000256" key="9">
    <source>
        <dbReference type="ARBA" id="ARBA00023160"/>
    </source>
</evidence>
<dbReference type="PANTHER" id="PTHR11157:SF17">
    <property type="entry name" value="ELONGATION OF VERY LONG CHAIN FATTY ACIDS PROTEIN 6"/>
    <property type="match status" value="1"/>
</dbReference>
<name>A0ABD0Z8S8_9HEMI</name>
<feature type="transmembrane region" description="Helical" evidence="10">
    <location>
        <begin position="243"/>
        <end position="262"/>
    </location>
</feature>
<dbReference type="AlphaFoldDB" id="A0ABD0Z8S8"/>
<evidence type="ECO:0000256" key="2">
    <source>
        <dbReference type="ARBA" id="ARBA00022516"/>
    </source>
</evidence>
<dbReference type="Proteomes" id="UP001558652">
    <property type="component" value="Unassembled WGS sequence"/>
</dbReference>
<evidence type="ECO:0000256" key="5">
    <source>
        <dbReference type="ARBA" id="ARBA00022832"/>
    </source>
</evidence>
<feature type="transmembrane region" description="Helical" evidence="10">
    <location>
        <begin position="68"/>
        <end position="87"/>
    </location>
</feature>
<dbReference type="EC" id="2.3.1.199" evidence="10"/>
<dbReference type="GO" id="GO:0006633">
    <property type="term" value="P:fatty acid biosynthetic process"/>
    <property type="evidence" value="ECO:0007669"/>
    <property type="project" value="UniProtKB-KW"/>
</dbReference>
<keyword evidence="9 10" id="KW-0275">Fatty acid biosynthesis</keyword>
<keyword evidence="8 10" id="KW-0472">Membrane</keyword>
<dbReference type="GO" id="GO:0016020">
    <property type="term" value="C:membrane"/>
    <property type="evidence" value="ECO:0007669"/>
    <property type="project" value="UniProtKB-SubCell"/>
</dbReference>
<gene>
    <name evidence="11" type="ORF">AAG570_011387</name>
</gene>
<keyword evidence="7 10" id="KW-0443">Lipid metabolism</keyword>
<dbReference type="GO" id="GO:0009922">
    <property type="term" value="F:fatty acid elongase activity"/>
    <property type="evidence" value="ECO:0007669"/>
    <property type="project" value="UniProtKB-EC"/>
</dbReference>
<accession>A0ABD0Z8S8</accession>
<evidence type="ECO:0000256" key="6">
    <source>
        <dbReference type="ARBA" id="ARBA00022989"/>
    </source>
</evidence>